<proteinExistence type="predicted"/>
<dbReference type="GO" id="GO:0005829">
    <property type="term" value="C:cytosol"/>
    <property type="evidence" value="ECO:0007669"/>
    <property type="project" value="UniProtKB-SubCell"/>
</dbReference>
<organism evidence="10 11">
    <name type="scientific">Rhinopithecus bieti</name>
    <name type="common">Black snub-nosed monkey</name>
    <name type="synonym">Pygathrix bieti</name>
    <dbReference type="NCBI Taxonomy" id="61621"/>
    <lineage>
        <taxon>Eukaryota</taxon>
        <taxon>Metazoa</taxon>
        <taxon>Chordata</taxon>
        <taxon>Craniata</taxon>
        <taxon>Vertebrata</taxon>
        <taxon>Euteleostomi</taxon>
        <taxon>Mammalia</taxon>
        <taxon>Eutheria</taxon>
        <taxon>Euarchontoglires</taxon>
        <taxon>Primates</taxon>
        <taxon>Haplorrhini</taxon>
        <taxon>Catarrhini</taxon>
        <taxon>Cercopithecidae</taxon>
        <taxon>Colobinae</taxon>
        <taxon>Rhinopithecus</taxon>
    </lineage>
</organism>
<dbReference type="InterPro" id="IPR035979">
    <property type="entry name" value="RBD_domain_sf"/>
</dbReference>
<dbReference type="SUPFAM" id="SSF54928">
    <property type="entry name" value="RNA-binding domain, RBD"/>
    <property type="match status" value="1"/>
</dbReference>
<keyword evidence="2" id="KW-0488">Methylation</keyword>
<dbReference type="InterPro" id="IPR036388">
    <property type="entry name" value="WH-like_DNA-bd_sf"/>
</dbReference>
<evidence type="ECO:0000256" key="5">
    <source>
        <dbReference type="ARBA" id="ARBA00022884"/>
    </source>
</evidence>
<keyword evidence="11" id="KW-1185">Reference proteome</keyword>
<evidence type="ECO:0000256" key="7">
    <source>
        <dbReference type="PROSITE-ProRule" id="PRU00332"/>
    </source>
</evidence>
<feature type="compositionally biased region" description="Basic and acidic residues" evidence="8">
    <location>
        <begin position="522"/>
        <end position="536"/>
    </location>
</feature>
<feature type="region of interest" description="Disordered" evidence="8">
    <location>
        <begin position="515"/>
        <end position="579"/>
    </location>
</feature>
<dbReference type="SMART" id="SM00715">
    <property type="entry name" value="LA"/>
    <property type="match status" value="1"/>
</dbReference>
<dbReference type="Pfam" id="PF26088">
    <property type="entry name" value="RRM_LARP4"/>
    <property type="match status" value="1"/>
</dbReference>
<sequence length="579" mass="65263">VLLFQVTSKGTGLNPNAKVWQEIAPGNTDATPVTHGTESSWHETAATSGAHPEGNAELSEDTCKEYEVMYSSSYETTRNTTGIEESTDGMILGPEDLSYQIYDVSGESNSAISTEDLKECLKKQLEFCFSRENLSKDLYLISQMDSDQFIPIWTVANMEEIKKLTTDPDLILEVLRSSPMVQVDEKGEKVRPSHKRCIVILREIPETTPIEEVKALFKSENCPKVISCEFAHNSNWYITFQSDTDAQQAFKYLREEVKTFQGKPIMARIKAINTFFAKNGYRLMDSSIYSQPIQTQAQYASPVFMQPVYNPHQQYSVYSIVPQSWSPNPTPYFETPLAPFPNGSFVNGFNSPGSYKTNAAAMNMGRPFQKNRRTLFRGRRRREDDRISRPHPSTAESKAPTPKFDLLASNFPPLPGSSSRMPGELILENRMSDVVKGVYKEKTGFHCVSQDGLDLLTSLEPPRPAKTKNVYHKCSFFIITSKEPRKLSYAEVCQKPPKEPSSVLVQPLRELRSNVVGAPENSVEKPHEKPEARASKDYSGFRGNTIPRGARRQFSHRAIPQGVTRRNGKEQYVPPRSPK</sequence>
<dbReference type="GeneTree" id="ENSGT00940000154409"/>
<feature type="domain" description="HTH La-type RNA-binding" evidence="9">
    <location>
        <begin position="111"/>
        <end position="200"/>
    </location>
</feature>
<dbReference type="InterPro" id="IPR036390">
    <property type="entry name" value="WH_DNA-bd_sf"/>
</dbReference>
<dbReference type="InterPro" id="IPR006630">
    <property type="entry name" value="La_HTH"/>
</dbReference>
<keyword evidence="4" id="KW-0597">Phosphoprotein</keyword>
<dbReference type="FunFam" id="1.10.10.10:FF:000144">
    <property type="entry name" value="la-related protein 4 isoform X2"/>
    <property type="match status" value="1"/>
</dbReference>
<dbReference type="GO" id="GO:0003730">
    <property type="term" value="F:mRNA 3'-UTR binding"/>
    <property type="evidence" value="ECO:0007669"/>
    <property type="project" value="TreeGrafter"/>
</dbReference>
<dbReference type="SUPFAM" id="SSF46785">
    <property type="entry name" value="Winged helix' DNA-binding domain"/>
    <property type="match status" value="1"/>
</dbReference>
<evidence type="ECO:0000256" key="3">
    <source>
        <dbReference type="ARBA" id="ARBA00022490"/>
    </source>
</evidence>
<feature type="region of interest" description="Disordered" evidence="8">
    <location>
        <begin position="373"/>
        <end position="404"/>
    </location>
</feature>
<dbReference type="PROSITE" id="PS50961">
    <property type="entry name" value="HTH_LA"/>
    <property type="match status" value="1"/>
</dbReference>
<reference evidence="10" key="3">
    <citation type="submission" date="2025-09" db="UniProtKB">
        <authorList>
            <consortium name="Ensembl"/>
        </authorList>
    </citation>
    <scope>IDENTIFICATION</scope>
</reference>
<keyword evidence="3" id="KW-0963">Cytoplasm</keyword>
<comment type="subcellular location">
    <subcellularLocation>
        <location evidence="1">Cytoplasm</location>
        <location evidence="1">Cytosol</location>
    </subcellularLocation>
</comment>
<dbReference type="InterPro" id="IPR058699">
    <property type="entry name" value="RRM_LARP4/4B"/>
</dbReference>
<evidence type="ECO:0000259" key="9">
    <source>
        <dbReference type="PROSITE" id="PS50961"/>
    </source>
</evidence>
<evidence type="ECO:0000256" key="1">
    <source>
        <dbReference type="ARBA" id="ARBA00004514"/>
    </source>
</evidence>
<name>A0A2K6M2J8_RHIBE</name>
<reference evidence="10 11" key="1">
    <citation type="submission" date="2016-06" db="EMBL/GenBank/DDBJ databases">
        <title>Genome of Rhinopithecus bieti.</title>
        <authorList>
            <person name="Wu"/>
            <person name="C.-I. and Zhang"/>
            <person name="Y."/>
        </authorList>
    </citation>
    <scope>NUCLEOTIDE SEQUENCE</scope>
</reference>
<dbReference type="AlphaFoldDB" id="A0A2K6M2J8"/>
<keyword evidence="5 7" id="KW-0694">RNA-binding</keyword>
<dbReference type="GO" id="GO:0010494">
    <property type="term" value="C:cytoplasmic stress granule"/>
    <property type="evidence" value="ECO:0007669"/>
    <property type="project" value="TreeGrafter"/>
</dbReference>
<keyword evidence="6" id="KW-0007">Acetylation</keyword>
<dbReference type="CDD" id="cd12707">
    <property type="entry name" value="RRM_LARP4"/>
    <property type="match status" value="1"/>
</dbReference>
<evidence type="ECO:0000313" key="10">
    <source>
        <dbReference type="Ensembl" id="ENSRBIP00000029987.1"/>
    </source>
</evidence>
<evidence type="ECO:0000256" key="2">
    <source>
        <dbReference type="ARBA" id="ARBA00022481"/>
    </source>
</evidence>
<dbReference type="InterPro" id="IPR045180">
    <property type="entry name" value="La_dom_prot"/>
</dbReference>
<evidence type="ECO:0000256" key="8">
    <source>
        <dbReference type="SAM" id="MobiDB-lite"/>
    </source>
</evidence>
<accession>A0A2K6M2J8</accession>
<dbReference type="Pfam" id="PF05383">
    <property type="entry name" value="La"/>
    <property type="match status" value="1"/>
</dbReference>
<dbReference type="GO" id="GO:0045727">
    <property type="term" value="P:positive regulation of translation"/>
    <property type="evidence" value="ECO:0007669"/>
    <property type="project" value="TreeGrafter"/>
</dbReference>
<evidence type="ECO:0000313" key="11">
    <source>
        <dbReference type="Proteomes" id="UP000233180"/>
    </source>
</evidence>
<dbReference type="PANTHER" id="PTHR22792">
    <property type="entry name" value="LUPUS LA PROTEIN-RELATED"/>
    <property type="match status" value="1"/>
</dbReference>
<dbReference type="Gene3D" id="1.10.10.10">
    <property type="entry name" value="Winged helix-like DNA-binding domain superfamily/Winged helix DNA-binding domain"/>
    <property type="match status" value="1"/>
</dbReference>
<evidence type="ECO:0000256" key="6">
    <source>
        <dbReference type="ARBA" id="ARBA00022990"/>
    </source>
</evidence>
<dbReference type="CDD" id="cd08035">
    <property type="entry name" value="LARP_4"/>
    <property type="match status" value="1"/>
</dbReference>
<dbReference type="Ensembl" id="ENSRBIT00000053944.1">
    <property type="protein sequence ID" value="ENSRBIP00000029987.1"/>
    <property type="gene ID" value="ENSRBIG00000038857.1"/>
</dbReference>
<reference evidence="10" key="2">
    <citation type="submission" date="2025-08" db="UniProtKB">
        <authorList>
            <consortium name="Ensembl"/>
        </authorList>
    </citation>
    <scope>IDENTIFICATION</scope>
</reference>
<dbReference type="Proteomes" id="UP000233180">
    <property type="component" value="Unassembled WGS sequence"/>
</dbReference>
<evidence type="ECO:0000256" key="4">
    <source>
        <dbReference type="ARBA" id="ARBA00022553"/>
    </source>
</evidence>
<dbReference type="PANTHER" id="PTHR22792:SF48">
    <property type="entry name" value="LA-RELATED PROTEIN 4"/>
    <property type="match status" value="1"/>
</dbReference>
<dbReference type="InterPro" id="IPR034903">
    <property type="entry name" value="LARP4_RRM"/>
</dbReference>
<protein>
    <submittedName>
        <fullName evidence="10">La ribonucleoprotein 4</fullName>
    </submittedName>
</protein>